<reference evidence="3 4" key="1">
    <citation type="submission" date="2016-11" db="EMBL/GenBank/DDBJ databases">
        <title>The macronuclear genome of Stentor coeruleus: a giant cell with tiny introns.</title>
        <authorList>
            <person name="Slabodnick M."/>
            <person name="Ruby J.G."/>
            <person name="Reiff S.B."/>
            <person name="Swart E.C."/>
            <person name="Gosai S."/>
            <person name="Prabakaran S."/>
            <person name="Witkowska E."/>
            <person name="Larue G.E."/>
            <person name="Fisher S."/>
            <person name="Freeman R.M."/>
            <person name="Gunawardena J."/>
            <person name="Chu W."/>
            <person name="Stover N.A."/>
            <person name="Gregory B.D."/>
            <person name="Nowacki M."/>
            <person name="Derisi J."/>
            <person name="Roy S.W."/>
            <person name="Marshall W.F."/>
            <person name="Sood P."/>
        </authorList>
    </citation>
    <scope>NUCLEOTIDE SEQUENCE [LARGE SCALE GENOMIC DNA]</scope>
    <source>
        <strain evidence="3">WM001</strain>
    </source>
</reference>
<accession>A0A1R2B366</accession>
<dbReference type="Proteomes" id="UP000187209">
    <property type="component" value="Unassembled WGS sequence"/>
</dbReference>
<name>A0A1R2B366_9CILI</name>
<sequence length="197" mass="23131">MIANSCVENLSSKLYQEYSAKLHKKRLEEIKHRNNWSLSTSFDYSRKEPKKAGSFIQVAKANEIIRENRILYGKLTTISERKLGQKPLPSYKTPKTLNYPSRRKQTEKIIKENQEFMQRLIEKPANFSVKKFKLEYEIKKKYKENLSKQKILERIQKLVKNHPISSFIESISRGENSHDLKKKRNSSVALQSSDPLS</sequence>
<proteinExistence type="inferred from homology"/>
<feature type="compositionally biased region" description="Polar residues" evidence="2">
    <location>
        <begin position="186"/>
        <end position="197"/>
    </location>
</feature>
<keyword evidence="4" id="KW-1185">Reference proteome</keyword>
<dbReference type="EMBL" id="MPUH01001015">
    <property type="protein sequence ID" value="OMJ71187.1"/>
    <property type="molecule type" value="Genomic_DNA"/>
</dbReference>
<feature type="region of interest" description="Disordered" evidence="2">
    <location>
        <begin position="173"/>
        <end position="197"/>
    </location>
</feature>
<dbReference type="Pfam" id="PF13879">
    <property type="entry name" value="Hmw_CFAP97"/>
    <property type="match status" value="1"/>
</dbReference>
<evidence type="ECO:0000313" key="4">
    <source>
        <dbReference type="Proteomes" id="UP000187209"/>
    </source>
</evidence>
<evidence type="ECO:0000256" key="2">
    <source>
        <dbReference type="SAM" id="MobiDB-lite"/>
    </source>
</evidence>
<dbReference type="InterPro" id="IPR029488">
    <property type="entry name" value="Hmw/CFAP97"/>
</dbReference>
<evidence type="ECO:0000256" key="1">
    <source>
        <dbReference type="ARBA" id="ARBA00008315"/>
    </source>
</evidence>
<comment type="caution">
    <text evidence="3">The sequence shown here is derived from an EMBL/GenBank/DDBJ whole genome shotgun (WGS) entry which is preliminary data.</text>
</comment>
<organism evidence="3 4">
    <name type="scientific">Stentor coeruleus</name>
    <dbReference type="NCBI Taxonomy" id="5963"/>
    <lineage>
        <taxon>Eukaryota</taxon>
        <taxon>Sar</taxon>
        <taxon>Alveolata</taxon>
        <taxon>Ciliophora</taxon>
        <taxon>Postciliodesmatophora</taxon>
        <taxon>Heterotrichea</taxon>
        <taxon>Heterotrichida</taxon>
        <taxon>Stentoridae</taxon>
        <taxon>Stentor</taxon>
    </lineage>
</organism>
<dbReference type="AlphaFoldDB" id="A0A1R2B366"/>
<comment type="similarity">
    <text evidence="1">Belongs to the CFAP97 family.</text>
</comment>
<protein>
    <submittedName>
        <fullName evidence="3">Uncharacterized protein</fullName>
    </submittedName>
</protein>
<gene>
    <name evidence="3" type="ORF">SteCoe_30683</name>
</gene>
<evidence type="ECO:0000313" key="3">
    <source>
        <dbReference type="EMBL" id="OMJ71187.1"/>
    </source>
</evidence>